<organism evidence="2 3">
    <name type="scientific">Acidianus manzaensis</name>
    <dbReference type="NCBI Taxonomy" id="282676"/>
    <lineage>
        <taxon>Archaea</taxon>
        <taxon>Thermoproteota</taxon>
        <taxon>Thermoprotei</taxon>
        <taxon>Sulfolobales</taxon>
        <taxon>Sulfolobaceae</taxon>
        <taxon>Acidianus</taxon>
    </lineage>
</organism>
<feature type="transmembrane region" description="Helical" evidence="1">
    <location>
        <begin position="16"/>
        <end position="36"/>
    </location>
</feature>
<dbReference type="GeneID" id="41589301"/>
<dbReference type="STRING" id="282676.B6F84_00245"/>
<keyword evidence="1" id="KW-0812">Transmembrane</keyword>
<sequence>MKFLVLVELYIRQTRYFLATSIFFLIFFPIAFILNFPSYDTLVGTITLFISLDIFTSISQQISSMKTVGHLTILYTFGSPKWLTGLSVSFTNMIIAIPLIVVLIFIAKEFISINVNWIGLFISVILSMIASAIIGLDLGLAFKQRQVNELSQVLGIGLSFFAPTFISYYALPLYFRIPSLLEPTTYIAQALRYDLNGSFSITWNLGIIALIAIFGALYLRLNGRSS</sequence>
<dbReference type="OrthoDB" id="42455at2157"/>
<keyword evidence="1" id="KW-1133">Transmembrane helix</keyword>
<dbReference type="Proteomes" id="UP000193404">
    <property type="component" value="Chromosome"/>
</dbReference>
<feature type="transmembrane region" description="Helical" evidence="1">
    <location>
        <begin position="42"/>
        <end position="62"/>
    </location>
</feature>
<dbReference type="RefSeq" id="WP_148690355.1">
    <property type="nucleotide sequence ID" value="NZ_CP020477.1"/>
</dbReference>
<dbReference type="EMBL" id="CP020477">
    <property type="protein sequence ID" value="ARM74609.1"/>
    <property type="molecule type" value="Genomic_DNA"/>
</dbReference>
<evidence type="ECO:0008006" key="4">
    <source>
        <dbReference type="Google" id="ProtNLM"/>
    </source>
</evidence>
<feature type="transmembrane region" description="Helical" evidence="1">
    <location>
        <begin position="82"/>
        <end position="106"/>
    </location>
</feature>
<keyword evidence="1" id="KW-0472">Membrane</keyword>
<dbReference type="AlphaFoldDB" id="A0A1W6JWI4"/>
<name>A0A1W6JWI4_9CREN</name>
<proteinExistence type="predicted"/>
<protein>
    <recommendedName>
        <fullName evidence="4">ABC transporter permease</fullName>
    </recommendedName>
</protein>
<feature type="transmembrane region" description="Helical" evidence="1">
    <location>
        <begin position="118"/>
        <end position="141"/>
    </location>
</feature>
<feature type="transmembrane region" description="Helical" evidence="1">
    <location>
        <begin position="201"/>
        <end position="221"/>
    </location>
</feature>
<dbReference type="KEGG" id="aman:B6F84_00245"/>
<feature type="transmembrane region" description="Helical" evidence="1">
    <location>
        <begin position="153"/>
        <end position="171"/>
    </location>
</feature>
<accession>A0A1W6JWI4</accession>
<evidence type="ECO:0000256" key="1">
    <source>
        <dbReference type="SAM" id="Phobius"/>
    </source>
</evidence>
<gene>
    <name evidence="2" type="ORF">B6F84_00245</name>
</gene>
<reference evidence="2 3" key="1">
    <citation type="submission" date="2017-03" db="EMBL/GenBank/DDBJ databases">
        <title>Sulfur activation and transportation mechanism of thermophilic Archaea Acidianus manzaensis YN-25.</title>
        <authorList>
            <person name="Ma Y."/>
            <person name="Yang Y."/>
            <person name="Xia J."/>
        </authorList>
    </citation>
    <scope>NUCLEOTIDE SEQUENCE [LARGE SCALE GENOMIC DNA]</scope>
    <source>
        <strain evidence="2 3">YN-25</strain>
    </source>
</reference>
<evidence type="ECO:0000313" key="2">
    <source>
        <dbReference type="EMBL" id="ARM74609.1"/>
    </source>
</evidence>
<evidence type="ECO:0000313" key="3">
    <source>
        <dbReference type="Proteomes" id="UP000193404"/>
    </source>
</evidence>
<keyword evidence="3" id="KW-1185">Reference proteome</keyword>